<reference evidence="5" key="2">
    <citation type="submission" date="2020-09" db="EMBL/GenBank/DDBJ databases">
        <authorList>
            <person name="Sun Q."/>
            <person name="Ohkuma M."/>
        </authorList>
    </citation>
    <scope>NUCLEOTIDE SEQUENCE</scope>
    <source>
        <strain evidence="5">JCM 3131</strain>
    </source>
</reference>
<dbReference type="Proteomes" id="UP000620156">
    <property type="component" value="Unassembled WGS sequence"/>
</dbReference>
<gene>
    <name evidence="5" type="ORF">GCM10010145_52640</name>
</gene>
<keyword evidence="6" id="KW-1185">Reference proteome</keyword>
<evidence type="ECO:0000313" key="5">
    <source>
        <dbReference type="EMBL" id="GGQ76350.1"/>
    </source>
</evidence>
<dbReference type="PANTHER" id="PTHR35344:SF4">
    <property type="entry name" value="GAS VESICLE PROTEIN A1"/>
    <property type="match status" value="1"/>
</dbReference>
<reference evidence="5" key="1">
    <citation type="journal article" date="2014" name="Int. J. Syst. Evol. Microbiol.">
        <title>Complete genome sequence of Corynebacterium casei LMG S-19264T (=DSM 44701T), isolated from a smear-ripened cheese.</title>
        <authorList>
            <consortium name="US DOE Joint Genome Institute (JGI-PGF)"/>
            <person name="Walter F."/>
            <person name="Albersmeier A."/>
            <person name="Kalinowski J."/>
            <person name="Ruckert C."/>
        </authorList>
    </citation>
    <scope>NUCLEOTIDE SEQUENCE</scope>
    <source>
        <strain evidence="5">JCM 3131</strain>
    </source>
</reference>
<proteinExistence type="inferred from homology"/>
<organism evidence="5 6">
    <name type="scientific">Streptomyces ruber</name>
    <dbReference type="NCBI Taxonomy" id="83378"/>
    <lineage>
        <taxon>Bacteria</taxon>
        <taxon>Bacillati</taxon>
        <taxon>Actinomycetota</taxon>
        <taxon>Actinomycetes</taxon>
        <taxon>Kitasatosporales</taxon>
        <taxon>Streptomycetaceae</taxon>
        <taxon>Streptomyces</taxon>
    </lineage>
</organism>
<name>A0A918BKU4_9ACTN</name>
<comment type="similarity">
    <text evidence="3">Belongs to the gas vesicle GvpA family.</text>
</comment>
<feature type="region of interest" description="Disordered" evidence="4">
    <location>
        <begin position="1"/>
        <end position="36"/>
    </location>
</feature>
<dbReference type="InterPro" id="IPR050530">
    <property type="entry name" value="GvpA"/>
</dbReference>
<dbReference type="GO" id="GO:0005198">
    <property type="term" value="F:structural molecule activity"/>
    <property type="evidence" value="ECO:0007669"/>
    <property type="project" value="InterPro"/>
</dbReference>
<dbReference type="GO" id="GO:0012506">
    <property type="term" value="C:vesicle membrane"/>
    <property type="evidence" value="ECO:0007669"/>
    <property type="project" value="InterPro"/>
</dbReference>
<feature type="compositionally biased region" description="Low complexity" evidence="4">
    <location>
        <begin position="12"/>
        <end position="23"/>
    </location>
</feature>
<dbReference type="InterPro" id="IPR000638">
    <property type="entry name" value="Gas-vesicle_GvpA-like"/>
</dbReference>
<evidence type="ECO:0000256" key="3">
    <source>
        <dbReference type="ARBA" id="ARBA00035646"/>
    </source>
</evidence>
<feature type="region of interest" description="Disordered" evidence="4">
    <location>
        <begin position="140"/>
        <end position="194"/>
    </location>
</feature>
<dbReference type="EMBL" id="BMQK01000014">
    <property type="protein sequence ID" value="GGQ76350.1"/>
    <property type="molecule type" value="Genomic_DNA"/>
</dbReference>
<dbReference type="InterPro" id="IPR018493">
    <property type="entry name" value="GvpA-like_CS"/>
</dbReference>
<keyword evidence="1" id="KW-0304">Gas vesicle</keyword>
<feature type="compositionally biased region" description="Polar residues" evidence="4">
    <location>
        <begin position="143"/>
        <end position="152"/>
    </location>
</feature>
<evidence type="ECO:0008006" key="7">
    <source>
        <dbReference type="Google" id="ProtNLM"/>
    </source>
</evidence>
<comment type="subcellular location">
    <subcellularLocation>
        <location evidence="2">Gas vesicle</location>
    </subcellularLocation>
</comment>
<comment type="caution">
    <text evidence="5">The sequence shown here is derived from an EMBL/GenBank/DDBJ whole genome shotgun (WGS) entry which is preliminary data.</text>
</comment>
<evidence type="ECO:0000313" key="6">
    <source>
        <dbReference type="Proteomes" id="UP000620156"/>
    </source>
</evidence>
<evidence type="ECO:0000256" key="2">
    <source>
        <dbReference type="ARBA" id="ARBA00035108"/>
    </source>
</evidence>
<protein>
    <recommendedName>
        <fullName evidence="7">Gas vesicle protein GVPa</fullName>
    </recommendedName>
</protein>
<evidence type="ECO:0000256" key="4">
    <source>
        <dbReference type="SAM" id="MobiDB-lite"/>
    </source>
</evidence>
<dbReference type="PANTHER" id="PTHR35344">
    <property type="entry name" value="GAS VESICLE STRUCTURAL PROTEIN 2-RELATED"/>
    <property type="match status" value="1"/>
</dbReference>
<accession>A0A918BKU4</accession>
<dbReference type="PROSITE" id="PS00669">
    <property type="entry name" value="GAS_VESICLE_A_2"/>
    <property type="match status" value="1"/>
</dbReference>
<dbReference type="Pfam" id="PF00741">
    <property type="entry name" value="Gas_vesicle"/>
    <property type="match status" value="1"/>
</dbReference>
<evidence type="ECO:0000256" key="1">
    <source>
        <dbReference type="ARBA" id="ARBA00022987"/>
    </source>
</evidence>
<sequence length="194" mass="20333">MPGESGFPPPAVRRSAPAPAASATGMTPMQPRRDGEGSLAAVVETLLDKGLVLNADIMVSVAGVELLGIRLRAALASFETAARYGLEFPSGTDTETAAWREAREEKETCPECGKRAPVDQLLNQWCPWCGWRSAQSRLERGVTEQTPAAVTTSRDDSAAGERADAEAEESAEESAAERTEAEAGVRTGDGGGSA</sequence>
<feature type="compositionally biased region" description="Basic and acidic residues" evidence="4">
    <location>
        <begin position="153"/>
        <end position="165"/>
    </location>
</feature>
<dbReference type="AlphaFoldDB" id="A0A918BKU4"/>
<dbReference type="GO" id="GO:0031411">
    <property type="term" value="C:gas vesicle"/>
    <property type="evidence" value="ECO:0007669"/>
    <property type="project" value="UniProtKB-SubCell"/>
</dbReference>